<comment type="caution">
    <text evidence="1">The sequence shown here is derived from an EMBL/GenBank/DDBJ whole genome shotgun (WGS) entry which is preliminary data.</text>
</comment>
<sequence length="41" mass="4830">MDLVSFPVLIYRKKEEPSDCDSFITKCLMIFSNISRYRPVS</sequence>
<evidence type="ECO:0000313" key="2">
    <source>
        <dbReference type="Proteomes" id="UP000012159"/>
    </source>
</evidence>
<gene>
    <name evidence="1" type="ORF">LEP1GSC133_2079</name>
</gene>
<organism evidence="1 2">
    <name type="scientific">Leptospira borgpetersenii serovar Pomona str. 200901868</name>
    <dbReference type="NCBI Taxonomy" id="1192866"/>
    <lineage>
        <taxon>Bacteria</taxon>
        <taxon>Pseudomonadati</taxon>
        <taxon>Spirochaetota</taxon>
        <taxon>Spirochaetia</taxon>
        <taxon>Leptospirales</taxon>
        <taxon>Leptospiraceae</taxon>
        <taxon>Leptospira</taxon>
    </lineage>
</organism>
<reference evidence="1 2" key="1">
    <citation type="submission" date="2013-01" db="EMBL/GenBank/DDBJ databases">
        <authorList>
            <person name="Harkins D.M."/>
            <person name="Durkin A.S."/>
            <person name="Brinkac L.M."/>
            <person name="Haft D.H."/>
            <person name="Selengut J.D."/>
            <person name="Sanka R."/>
            <person name="DePew J."/>
            <person name="Purushe J."/>
            <person name="Picardeau M."/>
            <person name="Werts C."/>
            <person name="Goarant C."/>
            <person name="Vinetz J.M."/>
            <person name="Sutton G.G."/>
            <person name="Nierman W.C."/>
            <person name="Fouts D.E."/>
        </authorList>
    </citation>
    <scope>NUCLEOTIDE SEQUENCE [LARGE SCALE GENOMIC DNA]</scope>
    <source>
        <strain evidence="1 2">200901868</strain>
    </source>
</reference>
<dbReference type="Proteomes" id="UP000012159">
    <property type="component" value="Unassembled WGS sequence"/>
</dbReference>
<dbReference type="AlphaFoldDB" id="M6WJ67"/>
<proteinExistence type="predicted"/>
<dbReference type="EMBL" id="AKWF02000090">
    <property type="protein sequence ID" value="EMO61803.1"/>
    <property type="molecule type" value="Genomic_DNA"/>
</dbReference>
<accession>M6WJ67</accession>
<name>M6WJ67_LEPBO</name>
<protein>
    <submittedName>
        <fullName evidence="1">Uncharacterized protein</fullName>
    </submittedName>
</protein>
<evidence type="ECO:0000313" key="1">
    <source>
        <dbReference type="EMBL" id="EMO61803.1"/>
    </source>
</evidence>